<dbReference type="InterPro" id="IPR002182">
    <property type="entry name" value="NB-ARC"/>
</dbReference>
<evidence type="ECO:0000259" key="5">
    <source>
        <dbReference type="Pfam" id="PF00931"/>
    </source>
</evidence>
<keyword evidence="2" id="KW-0547">Nucleotide-binding</keyword>
<feature type="domain" description="Disease resistance N-terminal" evidence="6">
    <location>
        <begin position="5"/>
        <end position="91"/>
    </location>
</feature>
<dbReference type="Proteomes" id="UP000189703">
    <property type="component" value="Unplaced"/>
</dbReference>
<evidence type="ECO:0000256" key="4">
    <source>
        <dbReference type="SAM" id="Coils"/>
    </source>
</evidence>
<feature type="domain" description="Disease resistance R13L4/SHOC-2-like LRR" evidence="8">
    <location>
        <begin position="560"/>
        <end position="890"/>
    </location>
</feature>
<dbReference type="Pfam" id="PF00931">
    <property type="entry name" value="NB-ARC"/>
    <property type="match status" value="1"/>
</dbReference>
<dbReference type="InterPro" id="IPR038005">
    <property type="entry name" value="RX-like_CC"/>
</dbReference>
<dbReference type="PANTHER" id="PTHR23155">
    <property type="entry name" value="DISEASE RESISTANCE PROTEIN RP"/>
    <property type="match status" value="1"/>
</dbReference>
<dbReference type="GO" id="GO:0006952">
    <property type="term" value="P:defense response"/>
    <property type="evidence" value="ECO:0007669"/>
    <property type="project" value="UniProtKB-KW"/>
</dbReference>
<evidence type="ECO:0000259" key="6">
    <source>
        <dbReference type="Pfam" id="PF18052"/>
    </source>
</evidence>
<dbReference type="InterPro" id="IPR044974">
    <property type="entry name" value="Disease_R_plants"/>
</dbReference>
<dbReference type="KEGG" id="nnu:104607877"/>
<evidence type="ECO:0000259" key="8">
    <source>
        <dbReference type="Pfam" id="PF23598"/>
    </source>
</evidence>
<feature type="coiled-coil region" evidence="4">
    <location>
        <begin position="112"/>
        <end position="139"/>
    </location>
</feature>
<dbReference type="RefSeq" id="XP_010271935.2">
    <property type="nucleotide sequence ID" value="XM_010273633.2"/>
</dbReference>
<dbReference type="InterPro" id="IPR058922">
    <property type="entry name" value="WHD_DRP"/>
</dbReference>
<dbReference type="Gene3D" id="3.80.10.10">
    <property type="entry name" value="Ribonuclease Inhibitor"/>
    <property type="match status" value="2"/>
</dbReference>
<evidence type="ECO:0000313" key="10">
    <source>
        <dbReference type="RefSeq" id="XP_010271935.2"/>
    </source>
</evidence>
<dbReference type="FunFam" id="1.10.10.10:FF:000322">
    <property type="entry name" value="Probable disease resistance protein At1g63360"/>
    <property type="match status" value="1"/>
</dbReference>
<sequence length="946" mass="108810">MAESAVSFLLDHLLAMIEAKVKLLKGLRKEVKSIVVELRTMKAFLKDADARSETEEAVKLWVKDVREVAYDMEDVLDEFMFRFAEQGEHQSHGFIISYIHKISRFIKNFKTRQSLATQIQDIKAQIQNVSERRKRYKLKSLEQAPSSRSSSGAMFHDIREDALLLHETDLVGIEKPKEEITGWLVEGQSSLGVISVVGMGGLGKTTLVRKVYDDQRVKGHFQSHVWVTFSESPRIHELLIHMTKQIYEEHHQPIPHGVETMEDAKLKQLLQEFLKQKRYVIVVDDIWSIQAWKSIEHVFPDTDSNRGSRIMITTRSKVVAESCMKSHLHVYTLKTLSQKKSWTLFCNKTFRSSPDHSCPTHLEELSQSIVRKCGGLPLAIVTVGGVLSTKQKTEMDWEMFDRSLATELYEDDSLRSMVKILTLSYNDLPYHLKSCFLCLSMFPEDELIDKTRLIRIWMAEGFIQRKEGKTLEEIGESYLYELVNRSLIQIAETSDFDGRVKKCRVHDLIREIILSKAREQNFGTIIKQDQDVKVDNEKIRRLSFHHSCELVPQQEESITHLRSLFTFNVSTLSDTFRSGAFFSRLELLKVLDLRNAPLNEFLEEFTNLFHLKYLSLRNTNIKQIPDSIKKLQNLETLDLKQTYVSELPIGILSLHKLRHLLVYYRTTDFASGTFDEYLGFKAPNGIGVLESLQKLSFMIANTASVLIKELGRLVQLRKLWIMMLKREDGIHLCSSIEKMSCLKSLAVTAIEESEILDLESLSSPPRFLRKLALVGRLQSLPHWIPSLRSLSSIALAGAKLKDDPLEALNGLPDLRVLSLGDAYQGEQLRFQSGGFQRLTYLILNSLGGLRMVTMEEGSLPNLERIEITYCRILEKVPSGIERLTKLEEILFCNMPDEFRLKMWYNGEDHAKVAHVPSVRFPNWIDGQWEIYDLNDTASARRKLLLV</sequence>
<organism evidence="9 11">
    <name type="scientific">Nelumbo nucifera</name>
    <name type="common">Sacred lotus</name>
    <dbReference type="NCBI Taxonomy" id="4432"/>
    <lineage>
        <taxon>Eukaryota</taxon>
        <taxon>Viridiplantae</taxon>
        <taxon>Streptophyta</taxon>
        <taxon>Embryophyta</taxon>
        <taxon>Tracheophyta</taxon>
        <taxon>Spermatophyta</taxon>
        <taxon>Magnoliopsida</taxon>
        <taxon>Proteales</taxon>
        <taxon>Nelumbonaceae</taxon>
        <taxon>Nelumbo</taxon>
    </lineage>
</organism>
<keyword evidence="3" id="KW-0611">Plant defense</keyword>
<keyword evidence="9" id="KW-1185">Reference proteome</keyword>
<dbReference type="RefSeq" id="XP_019055044.1">
    <property type="nucleotide sequence ID" value="XM_019199499.1"/>
</dbReference>
<dbReference type="SUPFAM" id="SSF52540">
    <property type="entry name" value="P-loop containing nucleoside triphosphate hydrolases"/>
    <property type="match status" value="1"/>
</dbReference>
<evidence type="ECO:0000313" key="9">
    <source>
        <dbReference type="Proteomes" id="UP000189703"/>
    </source>
</evidence>
<dbReference type="SUPFAM" id="SSF52058">
    <property type="entry name" value="L domain-like"/>
    <property type="match status" value="1"/>
</dbReference>
<dbReference type="Gene3D" id="1.10.8.430">
    <property type="entry name" value="Helical domain of apoptotic protease-activating factors"/>
    <property type="match status" value="1"/>
</dbReference>
<evidence type="ECO:0000256" key="1">
    <source>
        <dbReference type="ARBA" id="ARBA00022737"/>
    </source>
</evidence>
<dbReference type="Pfam" id="PF23598">
    <property type="entry name" value="LRR_14"/>
    <property type="match status" value="1"/>
</dbReference>
<dbReference type="PRINTS" id="PR00364">
    <property type="entry name" value="DISEASERSIST"/>
</dbReference>
<keyword evidence="4" id="KW-0175">Coiled coil</keyword>
<dbReference type="Gene3D" id="3.40.50.300">
    <property type="entry name" value="P-loop containing nucleotide triphosphate hydrolases"/>
    <property type="match status" value="1"/>
</dbReference>
<dbReference type="PANTHER" id="PTHR23155:SF1205">
    <property type="entry name" value="DISEASE RESISTANCE PROTEIN RPM1"/>
    <property type="match status" value="1"/>
</dbReference>
<dbReference type="Pfam" id="PF18052">
    <property type="entry name" value="Rx_N"/>
    <property type="match status" value="1"/>
</dbReference>
<dbReference type="Pfam" id="PF23559">
    <property type="entry name" value="WHD_DRP"/>
    <property type="match status" value="1"/>
</dbReference>
<evidence type="ECO:0000259" key="7">
    <source>
        <dbReference type="Pfam" id="PF23559"/>
    </source>
</evidence>
<name>A0A1U8Q8C3_NELNU</name>
<dbReference type="InterPro" id="IPR027417">
    <property type="entry name" value="P-loop_NTPase"/>
</dbReference>
<dbReference type="FunFam" id="3.40.50.300:FF:001091">
    <property type="entry name" value="Probable disease resistance protein At1g61300"/>
    <property type="match status" value="1"/>
</dbReference>
<dbReference type="eggNOG" id="KOG4658">
    <property type="taxonomic scope" value="Eukaryota"/>
</dbReference>
<dbReference type="OMA" id="DLWHIDD"/>
<keyword evidence="1" id="KW-0677">Repeat</keyword>
<reference evidence="10 11" key="1">
    <citation type="submission" date="2025-04" db="UniProtKB">
        <authorList>
            <consortium name="RefSeq"/>
        </authorList>
    </citation>
    <scope>IDENTIFICATION</scope>
</reference>
<dbReference type="AlphaFoldDB" id="A0A1U8Q8C3"/>
<dbReference type="InterPro" id="IPR042197">
    <property type="entry name" value="Apaf_helical"/>
</dbReference>
<dbReference type="GeneID" id="104607877"/>
<evidence type="ECO:0000256" key="2">
    <source>
        <dbReference type="ARBA" id="ARBA00022741"/>
    </source>
</evidence>
<dbReference type="OrthoDB" id="690341at2759"/>
<proteinExistence type="predicted"/>
<dbReference type="InterPro" id="IPR032675">
    <property type="entry name" value="LRR_dom_sf"/>
</dbReference>
<gene>
    <name evidence="10 11" type="primary">LOC104607877</name>
</gene>
<evidence type="ECO:0000313" key="11">
    <source>
        <dbReference type="RefSeq" id="XP_019055044.1"/>
    </source>
</evidence>
<protein>
    <submittedName>
        <fullName evidence="10 11">Disease resistance protein RPM1-like</fullName>
    </submittedName>
</protein>
<feature type="domain" description="Disease resistance protein winged helix" evidence="7">
    <location>
        <begin position="441"/>
        <end position="513"/>
    </location>
</feature>
<accession>A0A1U8Q8C3</accession>
<dbReference type="InterPro" id="IPR036388">
    <property type="entry name" value="WH-like_DNA-bd_sf"/>
</dbReference>
<dbReference type="STRING" id="4432.A0A1U8Q8C3"/>
<dbReference type="Gene3D" id="1.20.5.4130">
    <property type="match status" value="1"/>
</dbReference>
<dbReference type="Gene3D" id="1.10.10.10">
    <property type="entry name" value="Winged helix-like DNA-binding domain superfamily/Winged helix DNA-binding domain"/>
    <property type="match status" value="1"/>
</dbReference>
<dbReference type="CDD" id="cd14798">
    <property type="entry name" value="RX-CC_like"/>
    <property type="match status" value="1"/>
</dbReference>
<evidence type="ECO:0000256" key="3">
    <source>
        <dbReference type="ARBA" id="ARBA00022821"/>
    </source>
</evidence>
<dbReference type="InterPro" id="IPR055414">
    <property type="entry name" value="LRR_R13L4/SHOC2-like"/>
</dbReference>
<dbReference type="GO" id="GO:0051707">
    <property type="term" value="P:response to other organism"/>
    <property type="evidence" value="ECO:0007669"/>
    <property type="project" value="UniProtKB-ARBA"/>
</dbReference>
<feature type="domain" description="NB-ARC" evidence="5">
    <location>
        <begin position="174"/>
        <end position="352"/>
    </location>
</feature>
<dbReference type="InterPro" id="IPR041118">
    <property type="entry name" value="Rx_N"/>
</dbReference>
<dbReference type="GO" id="GO:0043531">
    <property type="term" value="F:ADP binding"/>
    <property type="evidence" value="ECO:0007669"/>
    <property type="project" value="InterPro"/>
</dbReference>